<accession>E1ZYS2</accession>
<evidence type="ECO:0000313" key="1">
    <source>
        <dbReference type="EMBL" id="EFN73612.1"/>
    </source>
</evidence>
<dbReference type="Proteomes" id="UP000000311">
    <property type="component" value="Unassembled WGS sequence"/>
</dbReference>
<proteinExistence type="predicted"/>
<dbReference type="AlphaFoldDB" id="E1ZYS2"/>
<protein>
    <submittedName>
        <fullName evidence="1">Uncharacterized protein</fullName>
    </submittedName>
</protein>
<dbReference type="EMBL" id="GL435242">
    <property type="protein sequence ID" value="EFN73612.1"/>
    <property type="molecule type" value="Genomic_DNA"/>
</dbReference>
<reference evidence="1 2" key="1">
    <citation type="journal article" date="2010" name="Science">
        <title>Genomic comparison of the ants Camponotus floridanus and Harpegnathos saltator.</title>
        <authorList>
            <person name="Bonasio R."/>
            <person name="Zhang G."/>
            <person name="Ye C."/>
            <person name="Mutti N.S."/>
            <person name="Fang X."/>
            <person name="Qin N."/>
            <person name="Donahue G."/>
            <person name="Yang P."/>
            <person name="Li Q."/>
            <person name="Li C."/>
            <person name="Zhang P."/>
            <person name="Huang Z."/>
            <person name="Berger S.L."/>
            <person name="Reinberg D."/>
            <person name="Wang J."/>
            <person name="Liebig J."/>
        </authorList>
    </citation>
    <scope>NUCLEOTIDE SEQUENCE [LARGE SCALE GENOMIC DNA]</scope>
    <source>
        <strain evidence="2">C129</strain>
    </source>
</reference>
<keyword evidence="2" id="KW-1185">Reference proteome</keyword>
<evidence type="ECO:0000313" key="2">
    <source>
        <dbReference type="Proteomes" id="UP000000311"/>
    </source>
</evidence>
<gene>
    <name evidence="1" type="ORF">EAG_08409</name>
</gene>
<dbReference type="InParanoid" id="E1ZYS2"/>
<name>E1ZYS2_CAMFO</name>
<sequence>MFVECHQLSLCHGRTSTLPELLGRREPSRHNKLCAPTTEREIPLTGRIEEIAEASASAATATTSRSGNRRSLYLLFVLMLAFVPTYEQSKDQESLDELCACIL</sequence>
<organism evidence="2">
    <name type="scientific">Camponotus floridanus</name>
    <name type="common">Florida carpenter ant</name>
    <dbReference type="NCBI Taxonomy" id="104421"/>
    <lineage>
        <taxon>Eukaryota</taxon>
        <taxon>Metazoa</taxon>
        <taxon>Ecdysozoa</taxon>
        <taxon>Arthropoda</taxon>
        <taxon>Hexapoda</taxon>
        <taxon>Insecta</taxon>
        <taxon>Pterygota</taxon>
        <taxon>Neoptera</taxon>
        <taxon>Endopterygota</taxon>
        <taxon>Hymenoptera</taxon>
        <taxon>Apocrita</taxon>
        <taxon>Aculeata</taxon>
        <taxon>Formicoidea</taxon>
        <taxon>Formicidae</taxon>
        <taxon>Formicinae</taxon>
        <taxon>Camponotus</taxon>
    </lineage>
</organism>